<accession>A0ABY1W4A7</accession>
<dbReference type="Proteomes" id="UP000254849">
    <property type="component" value="Unassembled WGS sequence"/>
</dbReference>
<keyword evidence="2" id="KW-1185">Reference proteome</keyword>
<organism evidence="1 2">
    <name type="scientific">Cronobacter universalis NCTC 9529</name>
    <dbReference type="NCBI Taxonomy" id="1074000"/>
    <lineage>
        <taxon>Bacteria</taxon>
        <taxon>Pseudomonadati</taxon>
        <taxon>Pseudomonadota</taxon>
        <taxon>Gammaproteobacteria</taxon>
        <taxon>Enterobacterales</taxon>
        <taxon>Enterobacteriaceae</taxon>
        <taxon>Cronobacter</taxon>
    </lineage>
</organism>
<evidence type="ECO:0000313" key="2">
    <source>
        <dbReference type="Proteomes" id="UP000254849"/>
    </source>
</evidence>
<name>A0ABY1W4A7_9ENTR</name>
<protein>
    <submittedName>
        <fullName evidence="1">Uncharacterized protein</fullName>
    </submittedName>
</protein>
<dbReference type="EMBL" id="UFYH01000001">
    <property type="protein sequence ID" value="STD09564.1"/>
    <property type="molecule type" value="Genomic_DNA"/>
</dbReference>
<evidence type="ECO:0000313" key="1">
    <source>
        <dbReference type="EMBL" id="STD09564.1"/>
    </source>
</evidence>
<comment type="caution">
    <text evidence="1">The sequence shown here is derived from an EMBL/GenBank/DDBJ whole genome shotgun (WGS) entry which is preliminary data.</text>
</comment>
<proteinExistence type="predicted"/>
<sequence length="29" mass="3246">MLILIKKCGHNTIFITLFAKAGSRRAENV</sequence>
<reference evidence="1 2" key="1">
    <citation type="submission" date="2018-06" db="EMBL/GenBank/DDBJ databases">
        <authorList>
            <consortium name="Pathogen Informatics"/>
            <person name="Doyle S."/>
        </authorList>
    </citation>
    <scope>NUCLEOTIDE SEQUENCE [LARGE SCALE GENOMIC DNA]</scope>
    <source>
        <strain evidence="2">NCTC 9529</strain>
    </source>
</reference>
<gene>
    <name evidence="1" type="ORF">NCTC9529_02330</name>
</gene>